<dbReference type="Pfam" id="PF03663">
    <property type="entry name" value="Glyco_hydro_76"/>
    <property type="match status" value="1"/>
</dbReference>
<dbReference type="GO" id="GO:0016787">
    <property type="term" value="F:hydrolase activity"/>
    <property type="evidence" value="ECO:0007669"/>
    <property type="project" value="UniProtKB-KW"/>
</dbReference>
<evidence type="ECO:0000256" key="1">
    <source>
        <dbReference type="SAM" id="MobiDB-lite"/>
    </source>
</evidence>
<feature type="region of interest" description="Disordered" evidence="1">
    <location>
        <begin position="276"/>
        <end position="296"/>
    </location>
</feature>
<dbReference type="SUPFAM" id="SSF48208">
    <property type="entry name" value="Six-hairpin glycosidases"/>
    <property type="match status" value="1"/>
</dbReference>
<keyword evidence="2" id="KW-0378">Hydrolase</keyword>
<organism evidence="2 3">
    <name type="scientific">Kocuria palustris PEL</name>
    <dbReference type="NCBI Taxonomy" id="1236550"/>
    <lineage>
        <taxon>Bacteria</taxon>
        <taxon>Bacillati</taxon>
        <taxon>Actinomycetota</taxon>
        <taxon>Actinomycetes</taxon>
        <taxon>Micrococcales</taxon>
        <taxon>Micrococcaceae</taxon>
        <taxon>Kocuria</taxon>
    </lineage>
</organism>
<dbReference type="Proteomes" id="UP000009877">
    <property type="component" value="Unassembled WGS sequence"/>
</dbReference>
<dbReference type="AlphaFoldDB" id="M2YFX9"/>
<reference evidence="2 3" key="1">
    <citation type="journal article" date="2014" name="Genome Announc.">
        <title>Draft Genome Sequence of Kocuria palustris PEL.</title>
        <authorList>
            <person name="Sharma G."/>
            <person name="Khatri I."/>
            <person name="Subramanian S."/>
        </authorList>
    </citation>
    <scope>NUCLEOTIDE SEQUENCE [LARGE SCALE GENOMIC DNA]</scope>
    <source>
        <strain evidence="2 3">PEL</strain>
    </source>
</reference>
<dbReference type="EMBL" id="ANHZ02000004">
    <property type="protein sequence ID" value="EME37425.1"/>
    <property type="molecule type" value="Genomic_DNA"/>
</dbReference>
<gene>
    <name evidence="2" type="ORF">C884_01933</name>
</gene>
<keyword evidence="3" id="KW-1185">Reference proteome</keyword>
<dbReference type="InterPro" id="IPR008928">
    <property type="entry name" value="6-hairpin_glycosidase_sf"/>
</dbReference>
<dbReference type="PANTHER" id="PTHR47791">
    <property type="entry name" value="MEIOTICALLY UP-REGULATED GENE 191 PROTEIN"/>
    <property type="match status" value="1"/>
</dbReference>
<dbReference type="STRING" id="71999.KPaMU14_11180"/>
<dbReference type="PANTHER" id="PTHR47791:SF3">
    <property type="entry name" value="MEIOTICALLY UP-REGULATED GENE 191 PROTEIN"/>
    <property type="match status" value="1"/>
</dbReference>
<sequence length="408" mass="44369">MSHDPAASILADAVDDRAVRAALAARSVQELFGQRALGIPGTWLAAITFPGPSRTNLTWHYWWQAHLLDALVDAALREASSGGDPEPLRKRAHQLLRGIAVRSGGSVVINSFFDDMSWLMLALGRLRQLDQVCGASSGDVLRAGSLLLSQIRSAHTDDLGGGMFWSRERTYKNAATTGPAALIAARTASDGSAERLLSWLRENLWDAQRGVFWDGIKLLAAGSGKETTQRDDAVYSYNSGPVLAACLEHAAVVPRDRARSWLEWAGQIIAGAESHFGRDSTSASGRRRRSLSTHGTGDGGLFTGILVRNLAEAAEDPQLPEASRLTARRLVLDTADALWDGRREFDPGMDPHDPNARPEPRRVRAIFSSDPLKDADQTQRVGAPVDLSTQIQSWMILEAAARLERSLR</sequence>
<dbReference type="GO" id="GO:0005975">
    <property type="term" value="P:carbohydrate metabolic process"/>
    <property type="evidence" value="ECO:0007669"/>
    <property type="project" value="InterPro"/>
</dbReference>
<proteinExistence type="predicted"/>
<name>M2YFX9_9MICC</name>
<accession>M2YFX9</accession>
<evidence type="ECO:0000313" key="3">
    <source>
        <dbReference type="Proteomes" id="UP000009877"/>
    </source>
</evidence>
<dbReference type="RefSeq" id="WP_006213946.1">
    <property type="nucleotide sequence ID" value="NZ_ANHZ02000004.1"/>
</dbReference>
<dbReference type="InterPro" id="IPR053169">
    <property type="entry name" value="MUG_Protein"/>
</dbReference>
<evidence type="ECO:0000313" key="2">
    <source>
        <dbReference type="EMBL" id="EME37425.1"/>
    </source>
</evidence>
<dbReference type="InterPro" id="IPR005198">
    <property type="entry name" value="Glyco_hydro_76"/>
</dbReference>
<comment type="caution">
    <text evidence="2">The sequence shown here is derived from an EMBL/GenBank/DDBJ whole genome shotgun (WGS) entry which is preliminary data.</text>
</comment>
<protein>
    <submittedName>
        <fullName evidence="2">Glycosyl hydrolase</fullName>
    </submittedName>
</protein>
<dbReference type="Gene3D" id="1.50.10.20">
    <property type="match status" value="1"/>
</dbReference>